<dbReference type="GO" id="GO:0005891">
    <property type="term" value="C:voltage-gated calcium channel complex"/>
    <property type="evidence" value="ECO:0007669"/>
    <property type="project" value="TreeGrafter"/>
</dbReference>
<accession>A0A5N4CYL0</accession>
<sequence>MDGEWHFREHLDKLFAKGIGMLDIALNEAFSILSDFNHTGQGSICSQAIMLITDGAVDTYDTIFAKYNWPDRKPELLVGPSTNGMVRSALMVL</sequence>
<dbReference type="AlphaFoldDB" id="A0A5N4CYL0"/>
<dbReference type="GO" id="GO:0005245">
    <property type="term" value="F:voltage-gated calcium channel activity"/>
    <property type="evidence" value="ECO:0007669"/>
    <property type="project" value="TreeGrafter"/>
</dbReference>
<dbReference type="EMBL" id="JWIN03000017">
    <property type="protein sequence ID" value="KAB1263936.1"/>
    <property type="molecule type" value="Genomic_DNA"/>
</dbReference>
<dbReference type="PANTHER" id="PTHR10166">
    <property type="entry name" value="VOLTAGE-DEPENDENT CALCIUM CHANNEL SUBUNIT ALPHA-2/DELTA-RELATED"/>
    <property type="match status" value="1"/>
</dbReference>
<dbReference type="InterPro" id="IPR051173">
    <property type="entry name" value="Ca_channel_alpha-2/delta"/>
</dbReference>
<reference evidence="1 2" key="1">
    <citation type="journal article" date="2019" name="Mol. Ecol. Resour.">
        <title>Improving Illumina assemblies with Hi-C and long reads: an example with the North African dromedary.</title>
        <authorList>
            <person name="Elbers J.P."/>
            <person name="Rogers M.F."/>
            <person name="Perelman P.L."/>
            <person name="Proskuryakova A.A."/>
            <person name="Serdyukova N.A."/>
            <person name="Johnson W.E."/>
            <person name="Horin P."/>
            <person name="Corander J."/>
            <person name="Murphy D."/>
            <person name="Burger P.A."/>
        </authorList>
    </citation>
    <scope>NUCLEOTIDE SEQUENCE [LARGE SCALE GENOMIC DNA]</scope>
    <source>
        <strain evidence="1">Drom800</strain>
        <tissue evidence="1">Blood</tissue>
    </source>
</reference>
<dbReference type="Proteomes" id="UP000299084">
    <property type="component" value="Unassembled WGS sequence"/>
</dbReference>
<dbReference type="PANTHER" id="PTHR10166:SF25">
    <property type="entry name" value="VOLTAGE-DEPENDENT CALCIUM CHANNEL SUBUNIT ALPHA-2_DELTA-3"/>
    <property type="match status" value="1"/>
</dbReference>
<organism evidence="1 2">
    <name type="scientific">Camelus dromedarius</name>
    <name type="common">Dromedary</name>
    <name type="synonym">Arabian camel</name>
    <dbReference type="NCBI Taxonomy" id="9838"/>
    <lineage>
        <taxon>Eukaryota</taxon>
        <taxon>Metazoa</taxon>
        <taxon>Chordata</taxon>
        <taxon>Craniata</taxon>
        <taxon>Vertebrata</taxon>
        <taxon>Euteleostomi</taxon>
        <taxon>Mammalia</taxon>
        <taxon>Eutheria</taxon>
        <taxon>Laurasiatheria</taxon>
        <taxon>Artiodactyla</taxon>
        <taxon>Tylopoda</taxon>
        <taxon>Camelidae</taxon>
        <taxon>Camelus</taxon>
    </lineage>
</organism>
<protein>
    <submittedName>
        <fullName evidence="1">Voltage-dependent calcium channel subunit alpha-2/delta-3</fullName>
    </submittedName>
</protein>
<evidence type="ECO:0000313" key="1">
    <source>
        <dbReference type="EMBL" id="KAB1263936.1"/>
    </source>
</evidence>
<name>A0A5N4CYL0_CAMDR</name>
<gene>
    <name evidence="1" type="ORF">Cadr_000020457</name>
</gene>
<dbReference type="STRING" id="9838.ENSCDRP00005022168"/>
<proteinExistence type="predicted"/>
<evidence type="ECO:0000313" key="2">
    <source>
        <dbReference type="Proteomes" id="UP000299084"/>
    </source>
</evidence>
<keyword evidence="2" id="KW-1185">Reference proteome</keyword>
<comment type="caution">
    <text evidence="1">The sequence shown here is derived from an EMBL/GenBank/DDBJ whole genome shotgun (WGS) entry which is preliminary data.</text>
</comment>